<proteinExistence type="predicted"/>
<name>A0A7W2ARC5_9BACL</name>
<dbReference type="Proteomes" id="UP000538292">
    <property type="component" value="Unassembled WGS sequence"/>
</dbReference>
<dbReference type="InterPro" id="IPR011051">
    <property type="entry name" value="RmlC_Cupin_sf"/>
</dbReference>
<organism evidence="2 3">
    <name type="scientific">Thermoactinomyces mirandus</name>
    <dbReference type="NCBI Taxonomy" id="2756294"/>
    <lineage>
        <taxon>Bacteria</taxon>
        <taxon>Bacillati</taxon>
        <taxon>Bacillota</taxon>
        <taxon>Bacilli</taxon>
        <taxon>Bacillales</taxon>
        <taxon>Thermoactinomycetaceae</taxon>
        <taxon>Thermoactinomyces</taxon>
    </lineage>
</organism>
<protein>
    <submittedName>
        <fullName evidence="2">Cupin domain-containing protein</fullName>
    </submittedName>
</protein>
<dbReference type="Pfam" id="PF12973">
    <property type="entry name" value="Cupin_7"/>
    <property type="match status" value="1"/>
</dbReference>
<reference evidence="2 3" key="1">
    <citation type="submission" date="2020-07" db="EMBL/GenBank/DDBJ databases">
        <title>Thermoactinomyces phylogeny.</title>
        <authorList>
            <person name="Dunlap C."/>
        </authorList>
    </citation>
    <scope>NUCLEOTIDE SEQUENCE [LARGE SCALE GENOMIC DNA]</scope>
    <source>
        <strain evidence="2 3">AMNI-1</strain>
    </source>
</reference>
<comment type="caution">
    <text evidence="2">The sequence shown here is derived from an EMBL/GenBank/DDBJ whole genome shotgun (WGS) entry which is preliminary data.</text>
</comment>
<dbReference type="InterPro" id="IPR014710">
    <property type="entry name" value="RmlC-like_jellyroll"/>
</dbReference>
<dbReference type="InterPro" id="IPR025979">
    <property type="entry name" value="ChrR-like_cupin_dom"/>
</dbReference>
<sequence>MNKSYIIRRDEQNSIQMGDGVYLTYLRKSADKYSVFVKMLPGGVFPVHEHAGGEEIFVVDGEVSYGQEKLYQGDYFYCSRGLSHSITTDKGCSLLISSVTELEAKTFSEQIQNRK</sequence>
<dbReference type="EMBL" id="JACEOL010000009">
    <property type="protein sequence ID" value="MBA4601430.1"/>
    <property type="molecule type" value="Genomic_DNA"/>
</dbReference>
<evidence type="ECO:0000313" key="2">
    <source>
        <dbReference type="EMBL" id="MBA4601430.1"/>
    </source>
</evidence>
<dbReference type="SUPFAM" id="SSF51182">
    <property type="entry name" value="RmlC-like cupins"/>
    <property type="match status" value="1"/>
</dbReference>
<dbReference type="AlphaFoldDB" id="A0A7W2ARC5"/>
<accession>A0A7W2ARC5</accession>
<dbReference type="RefSeq" id="WP_181737884.1">
    <property type="nucleotide sequence ID" value="NZ_JACEOL010000009.1"/>
</dbReference>
<feature type="domain" description="ChrR-like cupin" evidence="1">
    <location>
        <begin position="7"/>
        <end position="96"/>
    </location>
</feature>
<dbReference type="Gene3D" id="2.60.120.10">
    <property type="entry name" value="Jelly Rolls"/>
    <property type="match status" value="1"/>
</dbReference>
<evidence type="ECO:0000313" key="3">
    <source>
        <dbReference type="Proteomes" id="UP000538292"/>
    </source>
</evidence>
<gene>
    <name evidence="2" type="ORF">H2C83_03660</name>
</gene>
<evidence type="ECO:0000259" key="1">
    <source>
        <dbReference type="Pfam" id="PF12973"/>
    </source>
</evidence>
<keyword evidence="3" id="KW-1185">Reference proteome</keyword>